<name>A0A5N6A5V4_9ACTN</name>
<dbReference type="OrthoDB" id="2313602at2"/>
<gene>
    <name evidence="2" type="ORF">FH607_016180</name>
</gene>
<evidence type="ECO:0000313" key="2">
    <source>
        <dbReference type="EMBL" id="KAB8164187.1"/>
    </source>
</evidence>
<dbReference type="SUPFAM" id="SSF53597">
    <property type="entry name" value="Dihydrofolate reductase-like"/>
    <property type="match status" value="1"/>
</dbReference>
<dbReference type="PANTHER" id="PTHR38011:SF12">
    <property type="entry name" value="BIFUNCTIONAL DEAMINASE-REDUCTASE DOMAIN PROTEIN"/>
    <property type="match status" value="1"/>
</dbReference>
<dbReference type="Pfam" id="PF01872">
    <property type="entry name" value="RibD_C"/>
    <property type="match status" value="1"/>
</dbReference>
<sequence length="224" mass="23246">MGGLVVVDITVSVDGYVTAPGAGPEHGLGVGGEPIHTWVMEGTDVDRAVLEEAYRETGAVVMGRRLFDVVDGPLGWNEEMGYGGRRDQTVQPPYFVVTHRPPERMRLRGDFTFVTEGVAAAVERARAVAGERNVVVMGGASVCVQSVAAGVVDEIHLHLAPYLLGGGTRLFEQLPIGAGAGTGTSAGAGAGALRLEIVRVAESPHATHLVYRVRGSAPAGPATG</sequence>
<dbReference type="InterPro" id="IPR002734">
    <property type="entry name" value="RibDG_C"/>
</dbReference>
<reference evidence="2" key="1">
    <citation type="submission" date="2019-10" db="EMBL/GenBank/DDBJ databases">
        <title>Nonomuraea sp. nov., isolated from Phyllanthus amarus.</title>
        <authorList>
            <person name="Klykleung N."/>
            <person name="Tanasupawat S."/>
        </authorList>
    </citation>
    <scope>NUCLEOTIDE SEQUENCE [LARGE SCALE GENOMIC DNA]</scope>
    <source>
        <strain evidence="2">3MP-10</strain>
    </source>
</reference>
<evidence type="ECO:0000313" key="3">
    <source>
        <dbReference type="Proteomes" id="UP000314251"/>
    </source>
</evidence>
<keyword evidence="3" id="KW-1185">Reference proteome</keyword>
<accession>A0A5N6A5V4</accession>
<dbReference type="InterPro" id="IPR050765">
    <property type="entry name" value="Riboflavin_Biosynth_HTPR"/>
</dbReference>
<dbReference type="Gene3D" id="3.40.430.10">
    <property type="entry name" value="Dihydrofolate Reductase, subunit A"/>
    <property type="match status" value="1"/>
</dbReference>
<dbReference type="GO" id="GO:0008703">
    <property type="term" value="F:5-amino-6-(5-phosphoribosylamino)uracil reductase activity"/>
    <property type="evidence" value="ECO:0007669"/>
    <property type="project" value="InterPro"/>
</dbReference>
<dbReference type="GO" id="GO:0009231">
    <property type="term" value="P:riboflavin biosynthetic process"/>
    <property type="evidence" value="ECO:0007669"/>
    <property type="project" value="InterPro"/>
</dbReference>
<comment type="caution">
    <text evidence="2">The sequence shown here is derived from an EMBL/GenBank/DDBJ whole genome shotgun (WGS) entry which is preliminary data.</text>
</comment>
<proteinExistence type="predicted"/>
<dbReference type="PANTHER" id="PTHR38011">
    <property type="entry name" value="DIHYDROFOLATE REDUCTASE FAMILY PROTEIN (AFU_ORTHOLOGUE AFUA_8G06820)"/>
    <property type="match status" value="1"/>
</dbReference>
<dbReference type="InterPro" id="IPR024072">
    <property type="entry name" value="DHFR-like_dom_sf"/>
</dbReference>
<dbReference type="EMBL" id="VDLY02000010">
    <property type="protein sequence ID" value="KAB8164187.1"/>
    <property type="molecule type" value="Genomic_DNA"/>
</dbReference>
<dbReference type="Proteomes" id="UP000314251">
    <property type="component" value="Unassembled WGS sequence"/>
</dbReference>
<dbReference type="RefSeq" id="WP_139669112.1">
    <property type="nucleotide sequence ID" value="NZ_VDLY02000010.1"/>
</dbReference>
<dbReference type="AlphaFoldDB" id="A0A5N6A5V4"/>
<evidence type="ECO:0000259" key="1">
    <source>
        <dbReference type="Pfam" id="PF01872"/>
    </source>
</evidence>
<feature type="domain" description="Bacterial bifunctional deaminase-reductase C-terminal" evidence="1">
    <location>
        <begin position="5"/>
        <end position="177"/>
    </location>
</feature>
<organism evidence="2 3">
    <name type="scientific">Streptomyces mimosae</name>
    <dbReference type="NCBI Taxonomy" id="2586635"/>
    <lineage>
        <taxon>Bacteria</taxon>
        <taxon>Bacillati</taxon>
        <taxon>Actinomycetota</taxon>
        <taxon>Actinomycetes</taxon>
        <taxon>Kitasatosporales</taxon>
        <taxon>Streptomycetaceae</taxon>
        <taxon>Streptomyces</taxon>
    </lineage>
</organism>
<protein>
    <submittedName>
        <fullName evidence="2">Dihydrofolate reductase</fullName>
    </submittedName>
</protein>